<proteinExistence type="predicted"/>
<sequence length="65" mass="7522">MDEPALVTFAKYMFVQWMTGSFARWQVFATSPGFASTNNPVETFNALLKRDYTLRRRSKMGPLLK</sequence>
<dbReference type="OrthoDB" id="128946at2759"/>
<dbReference type="Proteomes" id="UP000054423">
    <property type="component" value="Unassembled WGS sequence"/>
</dbReference>
<dbReference type="EMBL" id="KI681942">
    <property type="protein sequence ID" value="ETL83899.1"/>
    <property type="molecule type" value="Genomic_DNA"/>
</dbReference>
<evidence type="ECO:0000313" key="1">
    <source>
        <dbReference type="EMBL" id="ETL83899.1"/>
    </source>
</evidence>
<gene>
    <name evidence="1" type="ORF">L917_16222</name>
</gene>
<protein>
    <submittedName>
        <fullName evidence="1">Uncharacterized protein</fullName>
    </submittedName>
</protein>
<accession>W2KGY7</accession>
<dbReference type="AlphaFoldDB" id="W2KGY7"/>
<name>W2KGY7_PHYNI</name>
<reference evidence="1" key="1">
    <citation type="submission" date="2013-11" db="EMBL/GenBank/DDBJ databases">
        <title>The Genome Sequence of Phytophthora parasitica CHvinca01.</title>
        <authorList>
            <consortium name="The Broad Institute Genomics Platform"/>
            <person name="Russ C."/>
            <person name="Tyler B."/>
            <person name="Panabieres F."/>
            <person name="Shan W."/>
            <person name="Tripathy S."/>
            <person name="Grunwald N."/>
            <person name="Machado M."/>
            <person name="Johnson C.S."/>
            <person name="Arredondo F."/>
            <person name="Hong C."/>
            <person name="Coffey M."/>
            <person name="Young S.K."/>
            <person name="Zeng Q."/>
            <person name="Gargeya S."/>
            <person name="Fitzgerald M."/>
            <person name="Abouelleil A."/>
            <person name="Alvarado L."/>
            <person name="Chapman S.B."/>
            <person name="Gainer-Dewar J."/>
            <person name="Goldberg J."/>
            <person name="Griggs A."/>
            <person name="Gujja S."/>
            <person name="Hansen M."/>
            <person name="Howarth C."/>
            <person name="Imamovic A."/>
            <person name="Ireland A."/>
            <person name="Larimer J."/>
            <person name="McCowan C."/>
            <person name="Murphy C."/>
            <person name="Pearson M."/>
            <person name="Poon T.W."/>
            <person name="Priest M."/>
            <person name="Roberts A."/>
            <person name="Saif S."/>
            <person name="Shea T."/>
            <person name="Sykes S."/>
            <person name="Wortman J."/>
            <person name="Nusbaum C."/>
            <person name="Birren B."/>
        </authorList>
    </citation>
    <scope>NUCLEOTIDE SEQUENCE [LARGE SCALE GENOMIC DNA]</scope>
    <source>
        <strain evidence="1">CHvinca01</strain>
    </source>
</reference>
<organism evidence="1">
    <name type="scientific">Phytophthora nicotianae</name>
    <name type="common">Potato buckeye rot agent</name>
    <name type="synonym">Phytophthora parasitica</name>
    <dbReference type="NCBI Taxonomy" id="4792"/>
    <lineage>
        <taxon>Eukaryota</taxon>
        <taxon>Sar</taxon>
        <taxon>Stramenopiles</taxon>
        <taxon>Oomycota</taxon>
        <taxon>Peronosporomycetes</taxon>
        <taxon>Peronosporales</taxon>
        <taxon>Peronosporaceae</taxon>
        <taxon>Phytophthora</taxon>
    </lineage>
</organism>